<feature type="domain" description="CN hydrolase" evidence="2">
    <location>
        <begin position="1"/>
        <end position="248"/>
    </location>
</feature>
<dbReference type="Proteomes" id="UP000543642">
    <property type="component" value="Unassembled WGS sequence"/>
</dbReference>
<comment type="caution">
    <text evidence="3">The sequence shown here is derived from an EMBL/GenBank/DDBJ whole genome shotgun (WGS) entry which is preliminary data.</text>
</comment>
<evidence type="ECO:0000313" key="4">
    <source>
        <dbReference type="Proteomes" id="UP000543642"/>
    </source>
</evidence>
<dbReference type="InterPro" id="IPR003010">
    <property type="entry name" value="C-N_Hydrolase"/>
</dbReference>
<dbReference type="Gene3D" id="3.60.110.10">
    <property type="entry name" value="Carbon-nitrogen hydrolase"/>
    <property type="match status" value="1"/>
</dbReference>
<dbReference type="Pfam" id="PF00795">
    <property type="entry name" value="CN_hydrolase"/>
    <property type="match status" value="1"/>
</dbReference>
<dbReference type="RefSeq" id="WP_183773647.1">
    <property type="nucleotide sequence ID" value="NZ_JACHFW010000006.1"/>
</dbReference>
<keyword evidence="1 3" id="KW-0378">Hydrolase</keyword>
<dbReference type="GO" id="GO:0006528">
    <property type="term" value="P:asparagine metabolic process"/>
    <property type="evidence" value="ECO:0007669"/>
    <property type="project" value="TreeGrafter"/>
</dbReference>
<reference evidence="3 4" key="1">
    <citation type="submission" date="2020-08" db="EMBL/GenBank/DDBJ databases">
        <title>Genomic Encyclopedia of Type Strains, Phase IV (KMG-IV): sequencing the most valuable type-strain genomes for metagenomic binning, comparative biology and taxonomic classification.</title>
        <authorList>
            <person name="Goeker M."/>
        </authorList>
    </citation>
    <scope>NUCLEOTIDE SEQUENCE [LARGE SCALE GENOMIC DNA]</scope>
    <source>
        <strain evidence="3 4">DSM 106146</strain>
    </source>
</reference>
<dbReference type="GO" id="GO:0006107">
    <property type="term" value="P:oxaloacetate metabolic process"/>
    <property type="evidence" value="ECO:0007669"/>
    <property type="project" value="TreeGrafter"/>
</dbReference>
<name>A0A7W8HA72_9FIRM</name>
<sequence>MKFRLAQIQMPVYKEIRLSVEYMERMAARAAAMGADVIALPEMFACPYAVGNFPVYAQEERGPLWQTCRETARRLHVYLSAGTIPERDPSGKIYNTAYVFDRQGNPIGKHRKMHLFDIAVEGGQHFQESATLSAGDQVTVFDTEFGRFGLCICYDFRFPELGRLMALEGAQVILVPAAFNMTTGPAHWELMFRSQAVNNQVFAVGTAPARDESGDYVSWGHSIVADPWGSVAAQMDEKAGIQVTDIDLDKVAAVREQLPLLKHRRTDIYVLKKNGF</sequence>
<dbReference type="GO" id="GO:0050152">
    <property type="term" value="F:omega-amidase activity"/>
    <property type="evidence" value="ECO:0007669"/>
    <property type="project" value="TreeGrafter"/>
</dbReference>
<evidence type="ECO:0000259" key="2">
    <source>
        <dbReference type="PROSITE" id="PS50263"/>
    </source>
</evidence>
<evidence type="ECO:0000313" key="3">
    <source>
        <dbReference type="EMBL" id="MBB5264749.1"/>
    </source>
</evidence>
<dbReference type="PANTHER" id="PTHR23088">
    <property type="entry name" value="NITRILASE-RELATED"/>
    <property type="match status" value="1"/>
</dbReference>
<dbReference type="InterPro" id="IPR036526">
    <property type="entry name" value="C-N_Hydrolase_sf"/>
</dbReference>
<dbReference type="CDD" id="cd07572">
    <property type="entry name" value="nit"/>
    <property type="match status" value="1"/>
</dbReference>
<dbReference type="SUPFAM" id="SSF56317">
    <property type="entry name" value="Carbon-nitrogen hydrolase"/>
    <property type="match status" value="1"/>
</dbReference>
<dbReference type="PROSITE" id="PS50263">
    <property type="entry name" value="CN_HYDROLASE"/>
    <property type="match status" value="1"/>
</dbReference>
<dbReference type="PANTHER" id="PTHR23088:SF30">
    <property type="entry name" value="OMEGA-AMIDASE NIT2"/>
    <property type="match status" value="1"/>
</dbReference>
<protein>
    <submittedName>
        <fullName evidence="3">Putative amidohydrolase</fullName>
    </submittedName>
</protein>
<dbReference type="GO" id="GO:0006541">
    <property type="term" value="P:glutamine metabolic process"/>
    <property type="evidence" value="ECO:0007669"/>
    <property type="project" value="TreeGrafter"/>
</dbReference>
<proteinExistence type="predicted"/>
<dbReference type="InterPro" id="IPR045254">
    <property type="entry name" value="Nit1/2_C-N_Hydrolase"/>
</dbReference>
<accession>A0A7W8HA72</accession>
<gene>
    <name evidence="3" type="ORF">HNP82_001877</name>
</gene>
<evidence type="ECO:0000256" key="1">
    <source>
        <dbReference type="ARBA" id="ARBA00022801"/>
    </source>
</evidence>
<organism evidence="3 4">
    <name type="scientific">Catenibacillus scindens</name>
    <dbReference type="NCBI Taxonomy" id="673271"/>
    <lineage>
        <taxon>Bacteria</taxon>
        <taxon>Bacillati</taxon>
        <taxon>Bacillota</taxon>
        <taxon>Clostridia</taxon>
        <taxon>Lachnospirales</taxon>
        <taxon>Lachnospiraceae</taxon>
        <taxon>Catenibacillus</taxon>
    </lineage>
</organism>
<dbReference type="AlphaFoldDB" id="A0A7W8HA72"/>
<dbReference type="EMBL" id="JACHFW010000006">
    <property type="protein sequence ID" value="MBB5264749.1"/>
    <property type="molecule type" value="Genomic_DNA"/>
</dbReference>
<keyword evidence="4" id="KW-1185">Reference proteome</keyword>